<evidence type="ECO:0000313" key="2">
    <source>
        <dbReference type="Proteomes" id="UP000680750"/>
    </source>
</evidence>
<organism evidence="1 2">
    <name type="scientific">Actinocatenispora sera</name>
    <dbReference type="NCBI Taxonomy" id="390989"/>
    <lineage>
        <taxon>Bacteria</taxon>
        <taxon>Bacillati</taxon>
        <taxon>Actinomycetota</taxon>
        <taxon>Actinomycetes</taxon>
        <taxon>Micromonosporales</taxon>
        <taxon>Micromonosporaceae</taxon>
        <taxon>Actinocatenispora</taxon>
    </lineage>
</organism>
<dbReference type="RefSeq" id="WP_030444760.1">
    <property type="nucleotide sequence ID" value="NZ_AP023354.1"/>
</dbReference>
<sequence length="76" mass="7691">MIVGLADRPRAGRTLAAALADPLGLAVLPLAAALADPLGRAVLPLAARLATAERAVAIPHDRPDTACSSRASGCRR</sequence>
<keyword evidence="2" id="KW-1185">Reference proteome</keyword>
<reference evidence="1" key="1">
    <citation type="submission" date="2020-08" db="EMBL/GenBank/DDBJ databases">
        <title>Whole genome shotgun sequence of Actinocatenispora sera NBRC 101916.</title>
        <authorList>
            <person name="Komaki H."/>
            <person name="Tamura T."/>
        </authorList>
    </citation>
    <scope>NUCLEOTIDE SEQUENCE</scope>
    <source>
        <strain evidence="1">NBRC 101916</strain>
    </source>
</reference>
<accession>A0A810L3N4</accession>
<dbReference type="AlphaFoldDB" id="A0A810L3N4"/>
<protein>
    <submittedName>
        <fullName evidence="1">Uncharacterized protein</fullName>
    </submittedName>
</protein>
<gene>
    <name evidence="1" type="ORF">Asera_39450</name>
</gene>
<evidence type="ECO:0000313" key="1">
    <source>
        <dbReference type="EMBL" id="BCJ29837.1"/>
    </source>
</evidence>
<dbReference type="Proteomes" id="UP000680750">
    <property type="component" value="Chromosome"/>
</dbReference>
<dbReference type="EMBL" id="AP023354">
    <property type="protein sequence ID" value="BCJ29837.1"/>
    <property type="molecule type" value="Genomic_DNA"/>
</dbReference>
<proteinExistence type="predicted"/>
<dbReference type="KEGG" id="aser:Asera_39450"/>
<name>A0A810L3N4_9ACTN</name>